<evidence type="ECO:0000256" key="2">
    <source>
        <dbReference type="SAM" id="Phobius"/>
    </source>
</evidence>
<dbReference type="EMBL" id="CYKH01001671">
    <property type="protein sequence ID" value="CUG88781.1"/>
    <property type="molecule type" value="Genomic_DNA"/>
</dbReference>
<dbReference type="AlphaFoldDB" id="A0A0S4JBL1"/>
<proteinExistence type="predicted"/>
<evidence type="ECO:0000313" key="4">
    <source>
        <dbReference type="Proteomes" id="UP000051952"/>
    </source>
</evidence>
<keyword evidence="2" id="KW-0472">Membrane</keyword>
<feature type="transmembrane region" description="Helical" evidence="2">
    <location>
        <begin position="30"/>
        <end position="49"/>
    </location>
</feature>
<name>A0A0S4JBL1_BODSA</name>
<accession>A0A0S4JBL1</accession>
<feature type="transmembrane region" description="Helical" evidence="2">
    <location>
        <begin position="128"/>
        <end position="149"/>
    </location>
</feature>
<evidence type="ECO:0000256" key="1">
    <source>
        <dbReference type="SAM" id="MobiDB-lite"/>
    </source>
</evidence>
<feature type="transmembrane region" description="Helical" evidence="2">
    <location>
        <begin position="94"/>
        <end position="116"/>
    </location>
</feature>
<reference evidence="4" key="1">
    <citation type="submission" date="2015-09" db="EMBL/GenBank/DDBJ databases">
        <authorList>
            <consortium name="Pathogen Informatics"/>
        </authorList>
    </citation>
    <scope>NUCLEOTIDE SEQUENCE [LARGE SCALE GENOMIC DNA]</scope>
    <source>
        <strain evidence="4">Lake Konstanz</strain>
    </source>
</reference>
<dbReference type="Proteomes" id="UP000051952">
    <property type="component" value="Unassembled WGS sequence"/>
</dbReference>
<protein>
    <submittedName>
        <fullName evidence="3">Transmembrane protein, putative</fullName>
    </submittedName>
</protein>
<evidence type="ECO:0000313" key="3">
    <source>
        <dbReference type="EMBL" id="CUG88781.1"/>
    </source>
</evidence>
<gene>
    <name evidence="3" type="ORF">BSAL_17255</name>
</gene>
<dbReference type="VEuPathDB" id="TriTrypDB:BSAL_17255"/>
<keyword evidence="4" id="KW-1185">Reference proteome</keyword>
<sequence>MHPDHIESDTDSGFNLGGATMSTEDLRAGLFRASIGRIIVSLILVGTFWISYTWLIASILLTFSFGAIGVIHFSTQEALYHNHCCCAPRPAVLFLYYATIVNVPLAIVGLVSSLFAVISAENDGDGSVVSIVVLADCTLLLAVEVYFFARCRVMRLRMNDDGGNTYDQNTNQVGPEVVQVWAYRNEYGQSVEMGQMDGNGNLLPSSTSTTTARTPGVTLSRHASVGPVVGSRPVVFGYPVTQEIHISVQPSPFARRGEADLMNRGHMDVHEGSVVCHYGPHSTPEFVSTAGMLGYGDVPAPPPPANESSPDTGDAAPPPAQQQNLFQHNPQHPEEDLL</sequence>
<keyword evidence="2 3" id="KW-0812">Transmembrane</keyword>
<feature type="compositionally biased region" description="Polar residues" evidence="1">
    <location>
        <begin position="321"/>
        <end position="330"/>
    </location>
</feature>
<keyword evidence="2" id="KW-1133">Transmembrane helix</keyword>
<organism evidence="3 4">
    <name type="scientific">Bodo saltans</name>
    <name type="common">Flagellated protozoan</name>
    <dbReference type="NCBI Taxonomy" id="75058"/>
    <lineage>
        <taxon>Eukaryota</taxon>
        <taxon>Discoba</taxon>
        <taxon>Euglenozoa</taxon>
        <taxon>Kinetoplastea</taxon>
        <taxon>Metakinetoplastina</taxon>
        <taxon>Eubodonida</taxon>
        <taxon>Bodonidae</taxon>
        <taxon>Bodo</taxon>
    </lineage>
</organism>
<feature type="region of interest" description="Disordered" evidence="1">
    <location>
        <begin position="289"/>
        <end position="338"/>
    </location>
</feature>
<feature type="transmembrane region" description="Helical" evidence="2">
    <location>
        <begin position="55"/>
        <end position="73"/>
    </location>
</feature>